<evidence type="ECO:0000313" key="7">
    <source>
        <dbReference type="Proteomes" id="UP000887569"/>
    </source>
</evidence>
<dbReference type="GO" id="GO:0005783">
    <property type="term" value="C:endoplasmic reticulum"/>
    <property type="evidence" value="ECO:0007669"/>
    <property type="project" value="UniProtKB-SubCell"/>
</dbReference>
<dbReference type="InterPro" id="IPR001849">
    <property type="entry name" value="PH_domain"/>
</dbReference>
<evidence type="ECO:0000259" key="5">
    <source>
        <dbReference type="PROSITE" id="PS50003"/>
    </source>
</evidence>
<dbReference type="SMART" id="SM00233">
    <property type="entry name" value="PH"/>
    <property type="match status" value="1"/>
</dbReference>
<evidence type="ECO:0000256" key="4">
    <source>
        <dbReference type="SAM" id="SignalP"/>
    </source>
</evidence>
<feature type="domain" description="START" evidence="6">
    <location>
        <begin position="366"/>
        <end position="573"/>
    </location>
</feature>
<dbReference type="Gene3D" id="3.30.530.20">
    <property type="match status" value="1"/>
</dbReference>
<dbReference type="Gene3D" id="2.30.29.30">
    <property type="entry name" value="Pleckstrin-homology domain (PH domain)/Phosphotyrosine-binding domain (PTB)"/>
    <property type="match status" value="1"/>
</dbReference>
<dbReference type="Pfam" id="PF00169">
    <property type="entry name" value="PH"/>
    <property type="match status" value="1"/>
</dbReference>
<keyword evidence="2" id="KW-0256">Endoplasmic reticulum</keyword>
<dbReference type="InterPro" id="IPR051213">
    <property type="entry name" value="START_lipid_transfer"/>
</dbReference>
<evidence type="ECO:0000313" key="8">
    <source>
        <dbReference type="WBParaSite" id="PgR027_g071_t04"/>
    </source>
</evidence>
<feature type="signal peptide" evidence="4">
    <location>
        <begin position="1"/>
        <end position="15"/>
    </location>
</feature>
<evidence type="ECO:0000256" key="2">
    <source>
        <dbReference type="ARBA" id="ARBA00022824"/>
    </source>
</evidence>
<dbReference type="GO" id="GO:0035621">
    <property type="term" value="P:ER to Golgi ceramide transport"/>
    <property type="evidence" value="ECO:0007669"/>
    <property type="project" value="TreeGrafter"/>
</dbReference>
<sequence>MLMHAFIAHIRPTWLVIHFCTYYRTVLEYSHCFVYRRVSLRGNTMNIECNNTTATRSSAHACGVLYKWTNYVLGWQRRYFELEDGVFVYYKTQNEKQFGSRGSITVRCAIIAESDVDKCRFDVATNGLIWYLRAENITAKTMWINALNSYARDSGYCSPSDRISNASACSTSSLLKTSSTVLQDELRNKVEELEKYRELALRQVERIQRCINTISQYQLLPVEGDSILEEGIALSATTSAILSDISVCISLLNEQMSNDASHEEIAEVGVDSCNITPAETDVVDVPNAVADKVLSDDEQDWHDATDIYVETPSDAKLSDDISATNGTDESAERSVSPNGILSLPNCHSLSAEINRITMEQLRYAKASVEDQVWQLFSEEGDMKMYKREVEVDGLACDPLKATHAVQGVSAKEFIHFFFEPQYKSSWDETVEMVNVVETISMDTLIIHQVHKRVWPSAQRESLFWSHVRQVNSHKDPDALDLFIVCNHDCERPDVPLENIGNVRVGLTIAMVCETIIKEGHTKPRHLLTRDDIFCRVIYVAQVHPGGWVPSSALRIIYKREYPKFLRGFTKYVVERIKSHKLSISTTSLAKIGAHDAYVRTS</sequence>
<proteinExistence type="predicted"/>
<feature type="compositionally biased region" description="Polar residues" evidence="3">
    <location>
        <begin position="321"/>
        <end position="337"/>
    </location>
</feature>
<dbReference type="SUPFAM" id="SSF50729">
    <property type="entry name" value="PH domain-like"/>
    <property type="match status" value="1"/>
</dbReference>
<dbReference type="AlphaFoldDB" id="A0A915B7X5"/>
<dbReference type="Pfam" id="PF01852">
    <property type="entry name" value="START"/>
    <property type="match status" value="1"/>
</dbReference>
<comment type="subcellular location">
    <subcellularLocation>
        <location evidence="1">Endoplasmic reticulum</location>
    </subcellularLocation>
</comment>
<reference evidence="8" key="1">
    <citation type="submission" date="2022-11" db="UniProtKB">
        <authorList>
            <consortium name="WormBaseParasite"/>
        </authorList>
    </citation>
    <scope>IDENTIFICATION</scope>
</reference>
<protein>
    <submittedName>
        <fullName evidence="8">Collagen type IV alpha-3-binding protein</fullName>
    </submittedName>
</protein>
<dbReference type="Proteomes" id="UP000887569">
    <property type="component" value="Unplaced"/>
</dbReference>
<feature type="region of interest" description="Disordered" evidence="3">
    <location>
        <begin position="317"/>
        <end position="337"/>
    </location>
</feature>
<dbReference type="InterPro" id="IPR002913">
    <property type="entry name" value="START_lipid-bd_dom"/>
</dbReference>
<organism evidence="7 8">
    <name type="scientific">Parascaris univalens</name>
    <name type="common">Nematode worm</name>
    <dbReference type="NCBI Taxonomy" id="6257"/>
    <lineage>
        <taxon>Eukaryota</taxon>
        <taxon>Metazoa</taxon>
        <taxon>Ecdysozoa</taxon>
        <taxon>Nematoda</taxon>
        <taxon>Chromadorea</taxon>
        <taxon>Rhabditida</taxon>
        <taxon>Spirurina</taxon>
        <taxon>Ascaridomorpha</taxon>
        <taxon>Ascaridoidea</taxon>
        <taxon>Ascarididae</taxon>
        <taxon>Parascaris</taxon>
    </lineage>
</organism>
<dbReference type="InterPro" id="IPR023393">
    <property type="entry name" value="START-like_dom_sf"/>
</dbReference>
<dbReference type="PROSITE" id="PS50003">
    <property type="entry name" value="PH_DOMAIN"/>
    <property type="match status" value="1"/>
</dbReference>
<dbReference type="GO" id="GO:0008289">
    <property type="term" value="F:lipid binding"/>
    <property type="evidence" value="ECO:0007669"/>
    <property type="project" value="InterPro"/>
</dbReference>
<feature type="chain" id="PRO_5037505691" evidence="4">
    <location>
        <begin position="16"/>
        <end position="601"/>
    </location>
</feature>
<dbReference type="CDD" id="cd13283">
    <property type="entry name" value="PH_GPBP"/>
    <property type="match status" value="1"/>
</dbReference>
<accession>A0A915B7X5</accession>
<dbReference type="SMART" id="SM00234">
    <property type="entry name" value="START"/>
    <property type="match status" value="1"/>
</dbReference>
<dbReference type="PANTHER" id="PTHR19308:SF53">
    <property type="entry name" value="CERAMIDE TRANSFER PROTEIN"/>
    <property type="match status" value="1"/>
</dbReference>
<dbReference type="SUPFAM" id="SSF55961">
    <property type="entry name" value="Bet v1-like"/>
    <property type="match status" value="1"/>
</dbReference>
<keyword evidence="4" id="KW-0732">Signal</keyword>
<keyword evidence="7" id="KW-1185">Reference proteome</keyword>
<name>A0A915B7X5_PARUN</name>
<dbReference type="InterPro" id="IPR011993">
    <property type="entry name" value="PH-like_dom_sf"/>
</dbReference>
<dbReference type="PANTHER" id="PTHR19308">
    <property type="entry name" value="PHOSPHATIDYLCHOLINE TRANSFER PROTEIN"/>
    <property type="match status" value="1"/>
</dbReference>
<dbReference type="PROSITE" id="PS50848">
    <property type="entry name" value="START"/>
    <property type="match status" value="1"/>
</dbReference>
<evidence type="ECO:0000259" key="6">
    <source>
        <dbReference type="PROSITE" id="PS50848"/>
    </source>
</evidence>
<evidence type="ECO:0000256" key="3">
    <source>
        <dbReference type="SAM" id="MobiDB-lite"/>
    </source>
</evidence>
<dbReference type="WBParaSite" id="PgR027_g071_t04">
    <property type="protein sequence ID" value="PgR027_g071_t04"/>
    <property type="gene ID" value="PgR027_g071"/>
</dbReference>
<evidence type="ECO:0000256" key="1">
    <source>
        <dbReference type="ARBA" id="ARBA00004240"/>
    </source>
</evidence>
<feature type="domain" description="PH" evidence="5">
    <location>
        <begin position="58"/>
        <end position="152"/>
    </location>
</feature>